<dbReference type="AlphaFoldDB" id="A0A917E6X5"/>
<organism evidence="1 2">
    <name type="scientific">Psychroflexus salis</name>
    <dbReference type="NCBI Taxonomy" id="1526574"/>
    <lineage>
        <taxon>Bacteria</taxon>
        <taxon>Pseudomonadati</taxon>
        <taxon>Bacteroidota</taxon>
        <taxon>Flavobacteriia</taxon>
        <taxon>Flavobacteriales</taxon>
        <taxon>Flavobacteriaceae</taxon>
        <taxon>Psychroflexus</taxon>
    </lineage>
</organism>
<protein>
    <recommendedName>
        <fullName evidence="3">Lipoprotein</fullName>
    </recommendedName>
</protein>
<keyword evidence="2" id="KW-1185">Reference proteome</keyword>
<accession>A0A917E6X5</accession>
<evidence type="ECO:0008006" key="3">
    <source>
        <dbReference type="Google" id="ProtNLM"/>
    </source>
</evidence>
<sequence length="113" mass="13350">MLSILRIKKFYFMTVLFVALSCNNKPQQLSCSEVKADCLSLIKDNLPQVMELLSKQEYQDSDVKKAFKQFKFFDELEKMEHHLENNCPSTNEEYNKELQEYLAIEGLKYLLNN</sequence>
<evidence type="ECO:0000313" key="1">
    <source>
        <dbReference type="EMBL" id="GGE09217.1"/>
    </source>
</evidence>
<dbReference type="PROSITE" id="PS51257">
    <property type="entry name" value="PROKAR_LIPOPROTEIN"/>
    <property type="match status" value="1"/>
</dbReference>
<dbReference type="Proteomes" id="UP000599688">
    <property type="component" value="Unassembled WGS sequence"/>
</dbReference>
<evidence type="ECO:0000313" key="2">
    <source>
        <dbReference type="Proteomes" id="UP000599688"/>
    </source>
</evidence>
<dbReference type="EMBL" id="BMGL01000004">
    <property type="protein sequence ID" value="GGE09217.1"/>
    <property type="molecule type" value="Genomic_DNA"/>
</dbReference>
<gene>
    <name evidence="1" type="ORF">GCM10010831_08470</name>
</gene>
<comment type="caution">
    <text evidence="1">The sequence shown here is derived from an EMBL/GenBank/DDBJ whole genome shotgun (WGS) entry which is preliminary data.</text>
</comment>
<name>A0A917E6X5_9FLAO</name>
<proteinExistence type="predicted"/>
<reference evidence="1 2" key="1">
    <citation type="journal article" date="2014" name="Int. J. Syst. Evol. Microbiol.">
        <title>Complete genome sequence of Corynebacterium casei LMG S-19264T (=DSM 44701T), isolated from a smear-ripened cheese.</title>
        <authorList>
            <consortium name="US DOE Joint Genome Institute (JGI-PGF)"/>
            <person name="Walter F."/>
            <person name="Albersmeier A."/>
            <person name="Kalinowski J."/>
            <person name="Ruckert C."/>
        </authorList>
    </citation>
    <scope>NUCLEOTIDE SEQUENCE [LARGE SCALE GENOMIC DNA]</scope>
    <source>
        <strain evidence="1 2">CGMCC 1.12925</strain>
    </source>
</reference>